<organism evidence="1 2">
    <name type="scientific">Botryotinia fuckeliana (strain T4)</name>
    <name type="common">Noble rot fungus</name>
    <name type="synonym">Botrytis cinerea</name>
    <dbReference type="NCBI Taxonomy" id="999810"/>
    <lineage>
        <taxon>Eukaryota</taxon>
        <taxon>Fungi</taxon>
        <taxon>Dikarya</taxon>
        <taxon>Ascomycota</taxon>
        <taxon>Pezizomycotina</taxon>
        <taxon>Leotiomycetes</taxon>
        <taxon>Helotiales</taxon>
        <taxon>Sclerotiniaceae</taxon>
        <taxon>Botrytis</taxon>
    </lineage>
</organism>
<name>G2YPP4_BOTF4</name>
<proteinExistence type="predicted"/>
<dbReference type="AlphaFoldDB" id="G2YPP4"/>
<dbReference type="EMBL" id="FQ790347">
    <property type="protein sequence ID" value="CCD53592.1"/>
    <property type="molecule type" value="Genomic_DNA"/>
</dbReference>
<sequence>MAVRAAGTIFGPGLQLWFSSLQEIHHAGDFAEDFLHGKSIGKLIRCRPLRPSLSGLFDRFDAERVGQGGWAISDSIRSTRPLGA</sequence>
<accession>G2YPP4</accession>
<dbReference type="Proteomes" id="UP000008177">
    <property type="component" value="Unplaced contigs"/>
</dbReference>
<evidence type="ECO:0000313" key="2">
    <source>
        <dbReference type="Proteomes" id="UP000008177"/>
    </source>
</evidence>
<dbReference type="InParanoid" id="G2YPP4"/>
<reference evidence="2" key="1">
    <citation type="journal article" date="2011" name="PLoS Genet.">
        <title>Genomic analysis of the necrotrophic fungal pathogens Sclerotinia sclerotiorum and Botrytis cinerea.</title>
        <authorList>
            <person name="Amselem J."/>
            <person name="Cuomo C.A."/>
            <person name="van Kan J.A."/>
            <person name="Viaud M."/>
            <person name="Benito E.P."/>
            <person name="Couloux A."/>
            <person name="Coutinho P.M."/>
            <person name="de Vries R.P."/>
            <person name="Dyer P.S."/>
            <person name="Fillinger S."/>
            <person name="Fournier E."/>
            <person name="Gout L."/>
            <person name="Hahn M."/>
            <person name="Kohn L."/>
            <person name="Lapalu N."/>
            <person name="Plummer K.M."/>
            <person name="Pradier J.M."/>
            <person name="Quevillon E."/>
            <person name="Sharon A."/>
            <person name="Simon A."/>
            <person name="ten Have A."/>
            <person name="Tudzynski B."/>
            <person name="Tudzynski P."/>
            <person name="Wincker P."/>
            <person name="Andrew M."/>
            <person name="Anthouard V."/>
            <person name="Beever R.E."/>
            <person name="Beffa R."/>
            <person name="Benoit I."/>
            <person name="Bouzid O."/>
            <person name="Brault B."/>
            <person name="Chen Z."/>
            <person name="Choquer M."/>
            <person name="Collemare J."/>
            <person name="Cotton P."/>
            <person name="Danchin E.G."/>
            <person name="Da Silva C."/>
            <person name="Gautier A."/>
            <person name="Giraud C."/>
            <person name="Giraud T."/>
            <person name="Gonzalez C."/>
            <person name="Grossetete S."/>
            <person name="Guldener U."/>
            <person name="Henrissat B."/>
            <person name="Howlett B.J."/>
            <person name="Kodira C."/>
            <person name="Kretschmer M."/>
            <person name="Lappartient A."/>
            <person name="Leroch M."/>
            <person name="Levis C."/>
            <person name="Mauceli E."/>
            <person name="Neuveglise C."/>
            <person name="Oeser B."/>
            <person name="Pearson M."/>
            <person name="Poulain J."/>
            <person name="Poussereau N."/>
            <person name="Quesneville H."/>
            <person name="Rascle C."/>
            <person name="Schumacher J."/>
            <person name="Segurens B."/>
            <person name="Sexton A."/>
            <person name="Silva E."/>
            <person name="Sirven C."/>
            <person name="Soanes D.M."/>
            <person name="Talbot N.J."/>
            <person name="Templeton M."/>
            <person name="Yandava C."/>
            <person name="Yarden O."/>
            <person name="Zeng Q."/>
            <person name="Rollins J.A."/>
            <person name="Lebrun M.H."/>
            <person name="Dickman M."/>
        </authorList>
    </citation>
    <scope>NUCLEOTIDE SEQUENCE [LARGE SCALE GENOMIC DNA]</scope>
    <source>
        <strain evidence="2">T4</strain>
    </source>
</reference>
<dbReference type="HOGENOM" id="CLU_2527201_0_0_1"/>
<evidence type="ECO:0000313" key="1">
    <source>
        <dbReference type="EMBL" id="CCD53592.1"/>
    </source>
</evidence>
<protein>
    <submittedName>
        <fullName evidence="1">Uncharacterized protein</fullName>
    </submittedName>
</protein>
<gene>
    <name evidence="1" type="ORF">BofuT4_uP136370.1</name>
</gene>